<dbReference type="PANTHER" id="PTHR42879:SF2">
    <property type="entry name" value="3-OXOACYL-[ACYL-CARRIER-PROTEIN] REDUCTASE FABG"/>
    <property type="match status" value="1"/>
</dbReference>
<reference evidence="3 4" key="1">
    <citation type="journal article" date="2016" name="Int. J. Syst. Evol. Microbiol.">
        <title>Acidipila dinghuensis sp. nov., an acidobacterium isolated from forest soil.</title>
        <authorList>
            <person name="Jiang Y.W."/>
            <person name="Wang J."/>
            <person name="Chen M.H."/>
            <person name="Lv Y.Y."/>
            <person name="Qiu L.H."/>
        </authorList>
    </citation>
    <scope>NUCLEOTIDE SEQUENCE [LARGE SCALE GENOMIC DNA]</scope>
    <source>
        <strain evidence="3 4">DHOF10</strain>
    </source>
</reference>
<dbReference type="FunFam" id="3.40.50.720:FF:000084">
    <property type="entry name" value="Short-chain dehydrogenase reductase"/>
    <property type="match status" value="1"/>
</dbReference>
<protein>
    <submittedName>
        <fullName evidence="3">SDR family oxidoreductase</fullName>
    </submittedName>
</protein>
<dbReference type="PROSITE" id="PS00061">
    <property type="entry name" value="ADH_SHORT"/>
    <property type="match status" value="1"/>
</dbReference>
<dbReference type="InterPro" id="IPR002347">
    <property type="entry name" value="SDR_fam"/>
</dbReference>
<accession>A0A4Q1SD84</accession>
<gene>
    <name evidence="3" type="ORF">ESZ00_10440</name>
</gene>
<sequence length="246" mass="25965">MTTPDCSQNFLPLASQIAIVTGAGRGIGAAVSHRLAALGATVVLTSRTAGQLEELAEAIRAAGGKAEAHALDLRSEESITALMQALKERHGRVDILVNNAGIGSLGHPLHEMDPGAWNDLMATNLRGPYLMIRAFAPMMIAARRGHILNIASLAGHNPLKNGAAYAASKWGLNGLTYSVAEELRDYGVRVSAIAPGSVNTSFGHTEDGSWKIQPEDIAAAVELIVTQADSSFISEIKVRPLQKKKS</sequence>
<dbReference type="PRINTS" id="PR00080">
    <property type="entry name" value="SDRFAMILY"/>
</dbReference>
<dbReference type="GO" id="GO:0032787">
    <property type="term" value="P:monocarboxylic acid metabolic process"/>
    <property type="evidence" value="ECO:0007669"/>
    <property type="project" value="UniProtKB-ARBA"/>
</dbReference>
<organism evidence="3 4">
    <name type="scientific">Silvibacterium dinghuense</name>
    <dbReference type="NCBI Taxonomy" id="1560006"/>
    <lineage>
        <taxon>Bacteria</taxon>
        <taxon>Pseudomonadati</taxon>
        <taxon>Acidobacteriota</taxon>
        <taxon>Terriglobia</taxon>
        <taxon>Terriglobales</taxon>
        <taxon>Acidobacteriaceae</taxon>
        <taxon>Silvibacterium</taxon>
    </lineage>
</organism>
<proteinExistence type="inferred from homology"/>
<dbReference type="RefSeq" id="WP_129208206.1">
    <property type="nucleotide sequence ID" value="NZ_BMGU01000003.1"/>
</dbReference>
<evidence type="ECO:0000256" key="2">
    <source>
        <dbReference type="RuleBase" id="RU000363"/>
    </source>
</evidence>
<dbReference type="AlphaFoldDB" id="A0A4Q1SD84"/>
<dbReference type="PANTHER" id="PTHR42879">
    <property type="entry name" value="3-OXOACYL-(ACYL-CARRIER-PROTEIN) REDUCTASE"/>
    <property type="match status" value="1"/>
</dbReference>
<dbReference type="OrthoDB" id="9805904at2"/>
<evidence type="ECO:0000313" key="4">
    <source>
        <dbReference type="Proteomes" id="UP000290253"/>
    </source>
</evidence>
<dbReference type="Proteomes" id="UP000290253">
    <property type="component" value="Unassembled WGS sequence"/>
</dbReference>
<comment type="caution">
    <text evidence="3">The sequence shown here is derived from an EMBL/GenBank/DDBJ whole genome shotgun (WGS) entry which is preliminary data.</text>
</comment>
<comment type="similarity">
    <text evidence="1 2">Belongs to the short-chain dehydrogenases/reductases (SDR) family.</text>
</comment>
<dbReference type="CDD" id="cd05233">
    <property type="entry name" value="SDR_c"/>
    <property type="match status" value="1"/>
</dbReference>
<evidence type="ECO:0000256" key="1">
    <source>
        <dbReference type="ARBA" id="ARBA00006484"/>
    </source>
</evidence>
<dbReference type="Pfam" id="PF00106">
    <property type="entry name" value="adh_short"/>
    <property type="match status" value="1"/>
</dbReference>
<dbReference type="Gene3D" id="3.40.50.720">
    <property type="entry name" value="NAD(P)-binding Rossmann-like Domain"/>
    <property type="match status" value="1"/>
</dbReference>
<dbReference type="SUPFAM" id="SSF51735">
    <property type="entry name" value="NAD(P)-binding Rossmann-fold domains"/>
    <property type="match status" value="1"/>
</dbReference>
<dbReference type="EMBL" id="SDMK01000002">
    <property type="protein sequence ID" value="RXS95037.1"/>
    <property type="molecule type" value="Genomic_DNA"/>
</dbReference>
<dbReference type="InterPro" id="IPR020904">
    <property type="entry name" value="Sc_DH/Rdtase_CS"/>
</dbReference>
<dbReference type="PRINTS" id="PR00081">
    <property type="entry name" value="GDHRDH"/>
</dbReference>
<keyword evidence="4" id="KW-1185">Reference proteome</keyword>
<name>A0A4Q1SD84_9BACT</name>
<evidence type="ECO:0000313" key="3">
    <source>
        <dbReference type="EMBL" id="RXS95037.1"/>
    </source>
</evidence>
<dbReference type="InterPro" id="IPR050259">
    <property type="entry name" value="SDR"/>
</dbReference>
<dbReference type="InterPro" id="IPR036291">
    <property type="entry name" value="NAD(P)-bd_dom_sf"/>
</dbReference>